<sequence length="101" mass="11859">MSIFNLWWKNFSNFGLEWRMSTMVGQHELEETDGLRLKDLLIHHLLDPMHIEANVTKSLIKRILERRMADQLDMHVKSLEYIQKPGYTDGGVETLPPAPWV</sequence>
<organism evidence="1 2">
    <name type="scientific">Riccia sorocarpa</name>
    <dbReference type="NCBI Taxonomy" id="122646"/>
    <lineage>
        <taxon>Eukaryota</taxon>
        <taxon>Viridiplantae</taxon>
        <taxon>Streptophyta</taxon>
        <taxon>Embryophyta</taxon>
        <taxon>Marchantiophyta</taxon>
        <taxon>Marchantiopsida</taxon>
        <taxon>Marchantiidae</taxon>
        <taxon>Marchantiales</taxon>
        <taxon>Ricciaceae</taxon>
        <taxon>Riccia</taxon>
    </lineage>
</organism>
<evidence type="ECO:0000313" key="1">
    <source>
        <dbReference type="EMBL" id="KAL3682912.1"/>
    </source>
</evidence>
<reference evidence="1 2" key="1">
    <citation type="submission" date="2024-09" db="EMBL/GenBank/DDBJ databases">
        <title>Chromosome-scale assembly of Riccia sorocarpa.</title>
        <authorList>
            <person name="Paukszto L."/>
        </authorList>
    </citation>
    <scope>NUCLEOTIDE SEQUENCE [LARGE SCALE GENOMIC DNA]</scope>
    <source>
        <strain evidence="1">LP-2024</strain>
        <tissue evidence="1">Aerial parts of the thallus</tissue>
    </source>
</reference>
<proteinExistence type="predicted"/>
<accession>A0ABD3GXP4</accession>
<protein>
    <submittedName>
        <fullName evidence="1">Uncharacterized protein</fullName>
    </submittedName>
</protein>
<comment type="caution">
    <text evidence="1">The sequence shown here is derived from an EMBL/GenBank/DDBJ whole genome shotgun (WGS) entry which is preliminary data.</text>
</comment>
<keyword evidence="2" id="KW-1185">Reference proteome</keyword>
<dbReference type="Proteomes" id="UP001633002">
    <property type="component" value="Unassembled WGS sequence"/>
</dbReference>
<dbReference type="AlphaFoldDB" id="A0ABD3GXP4"/>
<gene>
    <name evidence="1" type="ORF">R1sor_000934</name>
</gene>
<name>A0ABD3GXP4_9MARC</name>
<dbReference type="EMBL" id="JBJQOH010000006">
    <property type="protein sequence ID" value="KAL3682912.1"/>
    <property type="molecule type" value="Genomic_DNA"/>
</dbReference>
<evidence type="ECO:0000313" key="2">
    <source>
        <dbReference type="Proteomes" id="UP001633002"/>
    </source>
</evidence>